<proteinExistence type="predicted"/>
<evidence type="ECO:0000313" key="1">
    <source>
        <dbReference type="EMBL" id="CRL20714.1"/>
    </source>
</evidence>
<organism evidence="1 2">
    <name type="scientific">Penicillium camemberti (strain FM 013)</name>
    <dbReference type="NCBI Taxonomy" id="1429867"/>
    <lineage>
        <taxon>Eukaryota</taxon>
        <taxon>Fungi</taxon>
        <taxon>Dikarya</taxon>
        <taxon>Ascomycota</taxon>
        <taxon>Pezizomycotina</taxon>
        <taxon>Eurotiomycetes</taxon>
        <taxon>Eurotiomycetidae</taxon>
        <taxon>Eurotiales</taxon>
        <taxon>Aspergillaceae</taxon>
        <taxon>Penicillium</taxon>
    </lineage>
</organism>
<gene>
    <name evidence="1" type="ORF">PCAMFM013_S004g000655</name>
</gene>
<accession>A0A0G4P333</accession>
<protein>
    <submittedName>
        <fullName evidence="1">Str. FM013</fullName>
    </submittedName>
</protein>
<dbReference type="Proteomes" id="UP000053732">
    <property type="component" value="Unassembled WGS sequence"/>
</dbReference>
<evidence type="ECO:0000313" key="2">
    <source>
        <dbReference type="Proteomes" id="UP000053732"/>
    </source>
</evidence>
<sequence>MLTRIRVRAALRAEARQRVFEQACFIIEALQSIMNQPSAYQLPVATLLQNMEQRMQDLVEEMGEICFDEQHDAYIAAAIWGETGEWSED</sequence>
<keyword evidence="2" id="KW-1185">Reference proteome</keyword>
<dbReference type="AlphaFoldDB" id="A0A0G4P333"/>
<reference evidence="1 2" key="1">
    <citation type="journal article" date="2014" name="Nat. Commun.">
        <title>Multiple recent horizontal transfers of a large genomic region in cheese making fungi.</title>
        <authorList>
            <person name="Cheeseman K."/>
            <person name="Ropars J."/>
            <person name="Renault P."/>
            <person name="Dupont J."/>
            <person name="Gouzy J."/>
            <person name="Branca A."/>
            <person name="Abraham A.L."/>
            <person name="Ceppi M."/>
            <person name="Conseiller E."/>
            <person name="Debuchy R."/>
            <person name="Malagnac F."/>
            <person name="Goarin A."/>
            <person name="Silar P."/>
            <person name="Lacoste S."/>
            <person name="Sallet E."/>
            <person name="Bensimon A."/>
            <person name="Giraud T."/>
            <person name="Brygoo Y."/>
        </authorList>
    </citation>
    <scope>NUCLEOTIDE SEQUENCE [LARGE SCALE GENOMIC DNA]</scope>
    <source>
        <strain evidence="2">FM 013</strain>
    </source>
</reference>
<name>A0A0G4P333_PENC3</name>
<dbReference type="EMBL" id="HG793137">
    <property type="protein sequence ID" value="CRL20714.1"/>
    <property type="molecule type" value="Genomic_DNA"/>
</dbReference>